<evidence type="ECO:0000256" key="4">
    <source>
        <dbReference type="ARBA" id="ARBA00022679"/>
    </source>
</evidence>
<dbReference type="Proteomes" id="UP000188320">
    <property type="component" value="Unassembled WGS sequence"/>
</dbReference>
<evidence type="ECO:0000256" key="6">
    <source>
        <dbReference type="ARBA" id="ARBA00022771"/>
    </source>
</evidence>
<evidence type="ECO:0000256" key="7">
    <source>
        <dbReference type="ARBA" id="ARBA00022786"/>
    </source>
</evidence>
<comment type="caution">
    <text evidence="12">The sequence shown here is derived from an EMBL/GenBank/DDBJ whole genome shotgun (WGS) entry which is preliminary data.</text>
</comment>
<keyword evidence="13" id="KW-1185">Reference proteome</keyword>
<evidence type="ECO:0000259" key="11">
    <source>
        <dbReference type="PROSITE" id="PS51044"/>
    </source>
</evidence>
<name>A0A1R1PVD3_ZANCU</name>
<dbReference type="SUPFAM" id="SSF57850">
    <property type="entry name" value="RING/U-box"/>
    <property type="match status" value="1"/>
</dbReference>
<dbReference type="PANTHER" id="PTHR21330">
    <property type="entry name" value="E3 SUMO-PROTEIN LIGASE NSE2"/>
    <property type="match status" value="1"/>
</dbReference>
<evidence type="ECO:0000256" key="3">
    <source>
        <dbReference type="ARBA" id="ARBA00008212"/>
    </source>
</evidence>
<accession>A0A1R1PVD3</accession>
<evidence type="ECO:0000313" key="13">
    <source>
        <dbReference type="Proteomes" id="UP000188320"/>
    </source>
</evidence>
<evidence type="ECO:0000256" key="1">
    <source>
        <dbReference type="ARBA" id="ARBA00004123"/>
    </source>
</evidence>
<keyword evidence="7" id="KW-0833">Ubl conjugation pathway</keyword>
<keyword evidence="8" id="KW-0862">Zinc</keyword>
<organism evidence="12 13">
    <name type="scientific">Zancudomyces culisetae</name>
    <name type="common">Gut fungus</name>
    <name type="synonym">Smittium culisetae</name>
    <dbReference type="NCBI Taxonomy" id="1213189"/>
    <lineage>
        <taxon>Eukaryota</taxon>
        <taxon>Fungi</taxon>
        <taxon>Fungi incertae sedis</taxon>
        <taxon>Zoopagomycota</taxon>
        <taxon>Kickxellomycotina</taxon>
        <taxon>Harpellomycetes</taxon>
        <taxon>Harpellales</taxon>
        <taxon>Legeriomycetaceae</taxon>
        <taxon>Zancudomyces</taxon>
    </lineage>
</organism>
<dbReference type="EMBL" id="LSSK01000132">
    <property type="protein sequence ID" value="OMH84904.1"/>
    <property type="molecule type" value="Genomic_DNA"/>
</dbReference>
<dbReference type="GO" id="GO:0000724">
    <property type="term" value="P:double-strand break repair via homologous recombination"/>
    <property type="evidence" value="ECO:0007669"/>
    <property type="project" value="InterPro"/>
</dbReference>
<dbReference type="OrthoDB" id="26899at2759"/>
<proteinExistence type="inferred from homology"/>
<keyword evidence="12" id="KW-0436">Ligase</keyword>
<dbReference type="GO" id="GO:0016874">
    <property type="term" value="F:ligase activity"/>
    <property type="evidence" value="ECO:0007669"/>
    <property type="project" value="UniProtKB-KW"/>
</dbReference>
<evidence type="ECO:0000256" key="2">
    <source>
        <dbReference type="ARBA" id="ARBA00004718"/>
    </source>
</evidence>
<dbReference type="GO" id="GO:0016925">
    <property type="term" value="P:protein sumoylation"/>
    <property type="evidence" value="ECO:0007669"/>
    <property type="project" value="UniProtKB-UniPathway"/>
</dbReference>
<dbReference type="AlphaFoldDB" id="A0A1R1PVD3"/>
<comment type="pathway">
    <text evidence="2">Protein modification; protein sumoylation.</text>
</comment>
<dbReference type="UniPathway" id="UPA00886"/>
<evidence type="ECO:0000256" key="9">
    <source>
        <dbReference type="ARBA" id="ARBA00023242"/>
    </source>
</evidence>
<dbReference type="CDD" id="cd16651">
    <property type="entry name" value="SPL-RING_NSE2"/>
    <property type="match status" value="1"/>
</dbReference>
<gene>
    <name evidence="12" type="ORF">AX774_g1559</name>
</gene>
<dbReference type="Gene3D" id="3.30.40.10">
    <property type="entry name" value="Zinc/RING finger domain, C3HC4 (zinc finger)"/>
    <property type="match status" value="1"/>
</dbReference>
<dbReference type="GO" id="GO:0061665">
    <property type="term" value="F:SUMO ligase activity"/>
    <property type="evidence" value="ECO:0007669"/>
    <property type="project" value="TreeGrafter"/>
</dbReference>
<reference evidence="13" key="1">
    <citation type="submission" date="2017-01" db="EMBL/GenBank/DDBJ databases">
        <authorList>
            <person name="Wang Y."/>
            <person name="White M."/>
            <person name="Kvist S."/>
            <person name="Moncalvo J.-M."/>
        </authorList>
    </citation>
    <scope>NUCLEOTIDE SEQUENCE [LARGE SCALE GENOMIC DNA]</scope>
    <source>
        <strain evidence="13">COL-18-3</strain>
    </source>
</reference>
<dbReference type="GO" id="GO:0008270">
    <property type="term" value="F:zinc ion binding"/>
    <property type="evidence" value="ECO:0007669"/>
    <property type="project" value="UniProtKB-KW"/>
</dbReference>
<evidence type="ECO:0000256" key="10">
    <source>
        <dbReference type="PROSITE-ProRule" id="PRU00452"/>
    </source>
</evidence>
<dbReference type="GO" id="GO:0005634">
    <property type="term" value="C:nucleus"/>
    <property type="evidence" value="ECO:0007669"/>
    <property type="project" value="UniProtKB-SubCell"/>
</dbReference>
<sequence length="107" mass="12443">MPPLFEGQEDEDDEDLVVADTTVVLHCPLTTNYLESPMTSKFCGHSYSKRAIVEYLCNSKKQCPVVGCVHTISVKDLYENKKLERRIERIRRYKLAREKSQNYTTLQ</sequence>
<evidence type="ECO:0000256" key="5">
    <source>
        <dbReference type="ARBA" id="ARBA00022723"/>
    </source>
</evidence>
<dbReference type="Pfam" id="PF11789">
    <property type="entry name" value="zf-Nse"/>
    <property type="match status" value="1"/>
</dbReference>
<comment type="similarity">
    <text evidence="3">Belongs to the NSE2 family.</text>
</comment>
<keyword evidence="5" id="KW-0479">Metal-binding</keyword>
<dbReference type="GO" id="GO:0030915">
    <property type="term" value="C:Smc5-Smc6 complex"/>
    <property type="evidence" value="ECO:0007669"/>
    <property type="project" value="InterPro"/>
</dbReference>
<feature type="domain" description="SP-RING-type" evidence="11">
    <location>
        <begin position="12"/>
        <end position="92"/>
    </location>
</feature>
<dbReference type="InterPro" id="IPR004181">
    <property type="entry name" value="Znf_MIZ"/>
</dbReference>
<dbReference type="InterPro" id="IPR026846">
    <property type="entry name" value="Nse2(Mms21)"/>
</dbReference>
<dbReference type="InterPro" id="IPR013083">
    <property type="entry name" value="Znf_RING/FYVE/PHD"/>
</dbReference>
<dbReference type="PANTHER" id="PTHR21330:SF1">
    <property type="entry name" value="E3 SUMO-PROTEIN LIGASE NSE2"/>
    <property type="match status" value="1"/>
</dbReference>
<evidence type="ECO:0000256" key="8">
    <source>
        <dbReference type="ARBA" id="ARBA00022833"/>
    </source>
</evidence>
<protein>
    <submittedName>
        <fullName evidence="12">E3 SUMO-protein ligase NSE2</fullName>
    </submittedName>
</protein>
<keyword evidence="6 10" id="KW-0863">Zinc-finger</keyword>
<dbReference type="PROSITE" id="PS51044">
    <property type="entry name" value="ZF_SP_RING"/>
    <property type="match status" value="1"/>
</dbReference>
<comment type="subcellular location">
    <subcellularLocation>
        <location evidence="1">Nucleus</location>
    </subcellularLocation>
</comment>
<keyword evidence="9" id="KW-0539">Nucleus</keyword>
<evidence type="ECO:0000313" key="12">
    <source>
        <dbReference type="EMBL" id="OMH84904.1"/>
    </source>
</evidence>
<keyword evidence="4" id="KW-0808">Transferase</keyword>